<dbReference type="GO" id="GO:0016301">
    <property type="term" value="F:kinase activity"/>
    <property type="evidence" value="ECO:0007669"/>
    <property type="project" value="UniProtKB-KW"/>
</dbReference>
<protein>
    <recommendedName>
        <fullName evidence="3">Carbohydrate kinase FGGY C-terminal domain-containing protein</fullName>
    </recommendedName>
</protein>
<reference evidence="4" key="1">
    <citation type="journal article" date="2014" name="Front. Microbiol.">
        <title>High frequency of phylogenetically diverse reductive dehalogenase-homologous genes in deep subseafloor sedimentary metagenomes.</title>
        <authorList>
            <person name="Kawai M."/>
            <person name="Futagami T."/>
            <person name="Toyoda A."/>
            <person name="Takaki Y."/>
            <person name="Nishi S."/>
            <person name="Hori S."/>
            <person name="Arai W."/>
            <person name="Tsubouchi T."/>
            <person name="Morono Y."/>
            <person name="Uchiyama I."/>
            <person name="Ito T."/>
            <person name="Fujiyama A."/>
            <person name="Inagaki F."/>
            <person name="Takami H."/>
        </authorList>
    </citation>
    <scope>NUCLEOTIDE SEQUENCE</scope>
    <source>
        <strain evidence="4">Expedition CK06-06</strain>
    </source>
</reference>
<dbReference type="Gene3D" id="3.30.420.40">
    <property type="match status" value="1"/>
</dbReference>
<dbReference type="Pfam" id="PF02782">
    <property type="entry name" value="FGGY_C"/>
    <property type="match status" value="1"/>
</dbReference>
<dbReference type="InterPro" id="IPR050406">
    <property type="entry name" value="FGGY_Carb_Kinase"/>
</dbReference>
<feature type="domain" description="Carbohydrate kinase FGGY C-terminal" evidence="3">
    <location>
        <begin position="17"/>
        <end position="136"/>
    </location>
</feature>
<dbReference type="GO" id="GO:0016773">
    <property type="term" value="F:phosphotransferase activity, alcohol group as acceptor"/>
    <property type="evidence" value="ECO:0007669"/>
    <property type="project" value="InterPro"/>
</dbReference>
<dbReference type="PROSITE" id="PS00445">
    <property type="entry name" value="FGGY_KINASES_2"/>
    <property type="match status" value="1"/>
</dbReference>
<evidence type="ECO:0000259" key="3">
    <source>
        <dbReference type="Pfam" id="PF02782"/>
    </source>
</evidence>
<sequence length="194" mass="22084">VINWFYEMLGNKSLSELDNLAERVKAGSEGLILLPYFSGERTPINNPNARGLLFGLSLYHKKDHVFRAIMEGIAYGIKDNLEHMEKLGTPVKKIVTVGGGTNSEIFLKIINSVLDEEILIPEIKLGASYGDAFLAGKGIGIFNSITDILKWIRYNKVDYYTELESKIYKKYYNVYKKLYMANKDLFEELAKIKN</sequence>
<keyword evidence="2" id="KW-0418">Kinase</keyword>
<dbReference type="PANTHER" id="PTHR43095">
    <property type="entry name" value="SUGAR KINASE"/>
    <property type="match status" value="1"/>
</dbReference>
<gene>
    <name evidence="4" type="ORF">S12H4_02682</name>
</gene>
<keyword evidence="1" id="KW-0808">Transferase</keyword>
<accession>X1SJ57</accession>
<proteinExistence type="predicted"/>
<dbReference type="EMBL" id="BARW01000685">
    <property type="protein sequence ID" value="GAI67819.1"/>
    <property type="molecule type" value="Genomic_DNA"/>
</dbReference>
<organism evidence="4">
    <name type="scientific">marine sediment metagenome</name>
    <dbReference type="NCBI Taxonomy" id="412755"/>
    <lineage>
        <taxon>unclassified sequences</taxon>
        <taxon>metagenomes</taxon>
        <taxon>ecological metagenomes</taxon>
    </lineage>
</organism>
<comment type="caution">
    <text evidence="4">The sequence shown here is derived from an EMBL/GenBank/DDBJ whole genome shotgun (WGS) entry which is preliminary data.</text>
</comment>
<dbReference type="InterPro" id="IPR018485">
    <property type="entry name" value="FGGY_C"/>
</dbReference>
<dbReference type="InterPro" id="IPR018483">
    <property type="entry name" value="Carb_kinase_FGGY_CS"/>
</dbReference>
<dbReference type="AlphaFoldDB" id="X1SJ57"/>
<name>X1SJ57_9ZZZZ</name>
<evidence type="ECO:0000313" key="4">
    <source>
        <dbReference type="EMBL" id="GAI67819.1"/>
    </source>
</evidence>
<dbReference type="SUPFAM" id="SSF53067">
    <property type="entry name" value="Actin-like ATPase domain"/>
    <property type="match status" value="1"/>
</dbReference>
<dbReference type="GO" id="GO:0005975">
    <property type="term" value="P:carbohydrate metabolic process"/>
    <property type="evidence" value="ECO:0007669"/>
    <property type="project" value="InterPro"/>
</dbReference>
<evidence type="ECO:0000256" key="2">
    <source>
        <dbReference type="ARBA" id="ARBA00022777"/>
    </source>
</evidence>
<evidence type="ECO:0000256" key="1">
    <source>
        <dbReference type="ARBA" id="ARBA00022679"/>
    </source>
</evidence>
<feature type="non-terminal residue" evidence="4">
    <location>
        <position position="1"/>
    </location>
</feature>
<dbReference type="InterPro" id="IPR043129">
    <property type="entry name" value="ATPase_NBD"/>
</dbReference>